<evidence type="ECO:0000259" key="1">
    <source>
        <dbReference type="Pfam" id="PF20557"/>
    </source>
</evidence>
<dbReference type="Pfam" id="PF20557">
    <property type="entry name" value="DnaT_2"/>
    <property type="match status" value="2"/>
</dbReference>
<gene>
    <name evidence="2" type="ORF">ISN74_13005</name>
</gene>
<organism evidence="2 3">
    <name type="scientific">Dyella caseinilytica</name>
    <dbReference type="NCBI Taxonomy" id="1849581"/>
    <lineage>
        <taxon>Bacteria</taxon>
        <taxon>Pseudomonadati</taxon>
        <taxon>Pseudomonadota</taxon>
        <taxon>Gammaproteobacteria</taxon>
        <taxon>Lysobacterales</taxon>
        <taxon>Rhodanobacteraceae</taxon>
        <taxon>Dyella</taxon>
    </lineage>
</organism>
<feature type="domain" description="Putative DnaT-like" evidence="1">
    <location>
        <begin position="84"/>
        <end position="174"/>
    </location>
</feature>
<proteinExistence type="predicted"/>
<sequence length="177" mass="18502">MALIVEDGTGLPDAEAYISAADASAYFAARGVVAWAALSVADQESALRAGCDFMESRYTWQGERTTASLRLAYGYAVPSSTVPQGLSWPRRGVRADGVNLPADQVPVQIARANAELALRASAGELAPDEGSQVTRETIGPITTEYAAGARQNPRYAAVEALVSRFTLAAGGIAVVRA</sequence>
<evidence type="ECO:0000313" key="3">
    <source>
        <dbReference type="Proteomes" id="UP000663181"/>
    </source>
</evidence>
<evidence type="ECO:0000313" key="2">
    <source>
        <dbReference type="EMBL" id="QRN52395.1"/>
    </source>
</evidence>
<dbReference type="EMBL" id="CP064030">
    <property type="protein sequence ID" value="QRN52395.1"/>
    <property type="molecule type" value="Genomic_DNA"/>
</dbReference>
<dbReference type="RefSeq" id="WP_188799643.1">
    <property type="nucleotide sequence ID" value="NZ_BMIZ01000002.1"/>
</dbReference>
<protein>
    <recommendedName>
        <fullName evidence="1">Putative DnaT-like domain-containing protein</fullName>
    </recommendedName>
</protein>
<accession>A0ABX7GQ61</accession>
<feature type="domain" description="Putative DnaT-like" evidence="1">
    <location>
        <begin position="1"/>
        <end position="73"/>
    </location>
</feature>
<name>A0ABX7GQ61_9GAMM</name>
<dbReference type="Proteomes" id="UP000663181">
    <property type="component" value="Chromosome"/>
</dbReference>
<keyword evidence="3" id="KW-1185">Reference proteome</keyword>
<reference evidence="2 3" key="1">
    <citation type="submission" date="2020-10" db="EMBL/GenBank/DDBJ databases">
        <title>Phylogeny of dyella-like bacteria.</title>
        <authorList>
            <person name="Fu J."/>
        </authorList>
    </citation>
    <scope>NUCLEOTIDE SEQUENCE [LARGE SCALE GENOMIC DNA]</scope>
    <source>
        <strain evidence="2 3">DHOB09</strain>
    </source>
</reference>
<dbReference type="InterPro" id="IPR046787">
    <property type="entry name" value="DnaT_2"/>
</dbReference>